<dbReference type="KEGG" id="hsd:SD1D_1574"/>
<proteinExistence type="predicted"/>
<keyword evidence="1" id="KW-0812">Transmembrane</keyword>
<dbReference type="RefSeq" id="WP_058258388.1">
    <property type="nucleotide sequence ID" value="NZ_DUPS01000005.1"/>
</dbReference>
<accession>A0A0K8J6J2</accession>
<dbReference type="EMBL" id="LN879430">
    <property type="protein sequence ID" value="CUH93120.1"/>
    <property type="molecule type" value="Genomic_DNA"/>
</dbReference>
<dbReference type="Proteomes" id="UP000196053">
    <property type="component" value="Chromosome I"/>
</dbReference>
<organism evidence="2 3">
    <name type="scientific">Herbinix luporum</name>
    <dbReference type="NCBI Taxonomy" id="1679721"/>
    <lineage>
        <taxon>Bacteria</taxon>
        <taxon>Bacillati</taxon>
        <taxon>Bacillota</taxon>
        <taxon>Clostridia</taxon>
        <taxon>Lachnospirales</taxon>
        <taxon>Lachnospiraceae</taxon>
        <taxon>Herbinix</taxon>
    </lineage>
</organism>
<dbReference type="SUPFAM" id="SSF52266">
    <property type="entry name" value="SGNH hydrolase"/>
    <property type="match status" value="1"/>
</dbReference>
<dbReference type="OrthoDB" id="9796702at2"/>
<protein>
    <submittedName>
        <fullName evidence="2">Putative membrane protein</fullName>
    </submittedName>
</protein>
<evidence type="ECO:0000313" key="2">
    <source>
        <dbReference type="EMBL" id="CUH93120.1"/>
    </source>
</evidence>
<keyword evidence="3" id="KW-1185">Reference proteome</keyword>
<sequence>MKKKVLINIIAVCLLLGVIFFLQELFMPKYMSEIPEGNLIEEYYKEEKKHDVIFIGDCEVFSNISPITLWEKFGITSYIRGSAQQLIWQSYYLLEETLEYEKPKAVVFNVLSMKYNEPQKEAYNRLTLDGMKLSKHKIGAIKASMMEDEDLITYIFPLLRYHSRWNDIKAEDFKYLFGKDKVSHNGYLMRVDIKPVGYIPKGRVLGDYSFGDNSYYYLDKMTKLCKDNDIELILIKSPSVYPYWYPEWDMQMVEYAKEHDLTYINFLELADEMGIDYSKDTFDGGLHLNLSGAEKFTTYFGEILRNDYNLPDHRDEVEYQKIWQDKVDFYYAMKEDQERELKEYGYLKSYGAVAQTIGD</sequence>
<evidence type="ECO:0000256" key="1">
    <source>
        <dbReference type="SAM" id="Phobius"/>
    </source>
</evidence>
<evidence type="ECO:0000313" key="3">
    <source>
        <dbReference type="Proteomes" id="UP000196053"/>
    </source>
</evidence>
<dbReference type="AlphaFoldDB" id="A0A0K8J6J2"/>
<feature type="transmembrane region" description="Helical" evidence="1">
    <location>
        <begin position="6"/>
        <end position="26"/>
    </location>
</feature>
<keyword evidence="1" id="KW-0472">Membrane</keyword>
<keyword evidence="1" id="KW-1133">Transmembrane helix</keyword>
<dbReference type="InterPro" id="IPR036514">
    <property type="entry name" value="SGNH_hydro_sf"/>
</dbReference>
<dbReference type="Gene3D" id="3.40.50.1110">
    <property type="entry name" value="SGNH hydrolase"/>
    <property type="match status" value="1"/>
</dbReference>
<name>A0A0K8J6J2_9FIRM</name>
<reference evidence="3" key="1">
    <citation type="submission" date="2015-09" db="EMBL/GenBank/DDBJ databases">
        <authorList>
            <person name="Wibberg D."/>
        </authorList>
    </citation>
    <scope>NUCLEOTIDE SEQUENCE [LARGE SCALE GENOMIC DNA]</scope>
    <source>
        <strain evidence="3">SD1D</strain>
    </source>
</reference>
<gene>
    <name evidence="2" type="ORF">SD1D_1574</name>
</gene>